<organism evidence="1 2">
    <name type="scientific">Escherichia phage nepoznato</name>
    <dbReference type="NCBI Taxonomy" id="2696431"/>
    <lineage>
        <taxon>Viruses</taxon>
        <taxon>Duplodnaviria</taxon>
        <taxon>Heunggongvirae</taxon>
        <taxon>Uroviricota</taxon>
        <taxon>Caudoviricetes</taxon>
        <taxon>Stephanstirmvirinae</taxon>
        <taxon>Phapecoctavirus</taxon>
        <taxon>Phapecoctavirus nepoznato</taxon>
    </lineage>
</organism>
<name>A0A6B9WJA8_9CAUD</name>
<accession>A0A6B9WJA8</accession>
<protein>
    <submittedName>
        <fullName evidence="1">Uncharacterized protein</fullName>
    </submittedName>
</protein>
<gene>
    <name evidence="1" type="ORF">nepoznato_158</name>
</gene>
<proteinExistence type="predicted"/>
<dbReference type="Proteomes" id="UP000464289">
    <property type="component" value="Segment"/>
</dbReference>
<sequence>MTNTTLHLMHSLGWQGGTVHQVASATGLKVETVLNLSDYKVEDSYQLQSYTGGFTWAREGGKESNIPHWGKGDIHFWLGVLTWQENKK</sequence>
<evidence type="ECO:0000313" key="1">
    <source>
        <dbReference type="EMBL" id="QHR65607.1"/>
    </source>
</evidence>
<evidence type="ECO:0000313" key="2">
    <source>
        <dbReference type="Proteomes" id="UP000464289"/>
    </source>
</evidence>
<dbReference type="EMBL" id="MN850571">
    <property type="protein sequence ID" value="QHR65607.1"/>
    <property type="molecule type" value="Genomic_DNA"/>
</dbReference>
<reference evidence="2" key="1">
    <citation type="submission" date="2019-12" db="EMBL/GenBank/DDBJ databases">
        <authorList>
            <person name="Olsen N.S."/>
            <person name="Junco L.M.F."/>
            <person name="Kot W."/>
            <person name="Hansen L.H."/>
        </authorList>
    </citation>
    <scope>NUCLEOTIDE SEQUENCE [LARGE SCALE GENOMIC DNA]</scope>
</reference>
<keyword evidence="2" id="KW-1185">Reference proteome</keyword>